<dbReference type="RefSeq" id="XP_038846008.1">
    <property type="nucleotide sequence ID" value="XM_038990080.1"/>
</dbReference>
<feature type="compositionally biased region" description="Low complexity" evidence="2">
    <location>
        <begin position="230"/>
        <end position="251"/>
    </location>
</feature>
<dbReference type="InterPro" id="IPR051192">
    <property type="entry name" value="Sprouty_domain"/>
</dbReference>
<accession>A0A8U0QMW3</accession>
<dbReference type="PANTHER" id="PTHR12365:SF9">
    <property type="entry name" value="PROTEIN SPROUTY HOMOLOG 3"/>
    <property type="match status" value="1"/>
</dbReference>
<reference evidence="4" key="1">
    <citation type="submission" date="2025-08" db="UniProtKB">
        <authorList>
            <consortium name="RefSeq"/>
        </authorList>
    </citation>
    <scope>IDENTIFICATION</scope>
    <source>
        <tissue evidence="4">White muscle</tissue>
    </source>
</reference>
<dbReference type="GO" id="GO:0016020">
    <property type="term" value="C:membrane"/>
    <property type="evidence" value="ECO:0007669"/>
    <property type="project" value="InterPro"/>
</dbReference>
<dbReference type="GO" id="GO:0005829">
    <property type="term" value="C:cytosol"/>
    <property type="evidence" value="ECO:0007669"/>
    <property type="project" value="TreeGrafter"/>
</dbReference>
<dbReference type="InterPro" id="IPR007875">
    <property type="entry name" value="Sprouty"/>
</dbReference>
<comment type="similarity">
    <text evidence="1">Belongs to the sprouty family.</text>
</comment>
<organism evidence="3 4">
    <name type="scientific">Salvelinus namaycush</name>
    <name type="common">Lake trout</name>
    <name type="synonym">Salmo namaycush</name>
    <dbReference type="NCBI Taxonomy" id="8040"/>
    <lineage>
        <taxon>Eukaryota</taxon>
        <taxon>Metazoa</taxon>
        <taxon>Chordata</taxon>
        <taxon>Craniata</taxon>
        <taxon>Vertebrata</taxon>
        <taxon>Euteleostomi</taxon>
        <taxon>Actinopterygii</taxon>
        <taxon>Neopterygii</taxon>
        <taxon>Teleostei</taxon>
        <taxon>Protacanthopterygii</taxon>
        <taxon>Salmoniformes</taxon>
        <taxon>Salmonidae</taxon>
        <taxon>Salmoninae</taxon>
        <taxon>Salvelinus</taxon>
    </lineage>
</organism>
<protein>
    <submittedName>
        <fullName evidence="4">Protein sprouty homolog 3-like</fullName>
    </submittedName>
</protein>
<dbReference type="PROSITE" id="PS51227">
    <property type="entry name" value="SPR"/>
    <property type="match status" value="1"/>
</dbReference>
<feature type="region of interest" description="Disordered" evidence="2">
    <location>
        <begin position="1"/>
        <end position="158"/>
    </location>
</feature>
<dbReference type="AlphaFoldDB" id="A0A8U0QMW3"/>
<dbReference type="GO" id="GO:0040037">
    <property type="term" value="P:negative regulation of fibroblast growth factor receptor signaling pathway"/>
    <property type="evidence" value="ECO:0007669"/>
    <property type="project" value="TreeGrafter"/>
</dbReference>
<keyword evidence="3" id="KW-1185">Reference proteome</keyword>
<dbReference type="PANTHER" id="PTHR12365">
    <property type="entry name" value="SPROUTY"/>
    <property type="match status" value="1"/>
</dbReference>
<evidence type="ECO:0000313" key="4">
    <source>
        <dbReference type="RefSeq" id="XP_038846008.1"/>
    </source>
</evidence>
<gene>
    <name evidence="4" type="primary">LOC120045153</name>
</gene>
<proteinExistence type="inferred from homology"/>
<feature type="region of interest" description="Disordered" evidence="2">
    <location>
        <begin position="210"/>
        <end position="251"/>
    </location>
</feature>
<evidence type="ECO:0000256" key="1">
    <source>
        <dbReference type="ARBA" id="ARBA00010964"/>
    </source>
</evidence>
<sequence>MCRERCEPPAPVPTPSLVLLLPGPVPTPPPGAPSPRTSPDPLPGAPSPRTSPDPLPGAPSPRTSPDPLPGAPSPRTSPDPLPGVPSPRTSPDPLPGAPSPRTSPDPLPGAPSPRTSPDPLPGAPSHRTSPDPLPGAPSPRIRMDPLPGHGPPPVRRDVDGLDLQQVPVLSLDQIRSIRANNDYVERPVTLDHASQSGFFYAHDDRYPITHGYPPQGYSHGYPQGYPLPRSQSQQQHAHLAHLSRSSTTSSAMSRISAASDQRLLVGLTPSHSGLASVVRSQPKGELKPETSLGKGLVEGEDLGLHVFICELCGRCKCQECCAPRSLPSCWACGQRCLCSAESAVEYGTCLCCVKGLFYHCSAQDDEDNCADRPCACTSSHACTRWGTLGLLSLCLPCLCCYPPARLCLALCQRAHDRATRPGCRCSNTNTVCRKISTSNPNPGHTPFCSKSLEKPV</sequence>
<dbReference type="KEGG" id="snh:120045153"/>
<dbReference type="GO" id="GO:0046580">
    <property type="term" value="P:negative regulation of Ras protein signal transduction"/>
    <property type="evidence" value="ECO:0007669"/>
    <property type="project" value="TreeGrafter"/>
</dbReference>
<dbReference type="Proteomes" id="UP000808372">
    <property type="component" value="Chromosome 3"/>
</dbReference>
<evidence type="ECO:0000256" key="2">
    <source>
        <dbReference type="SAM" id="MobiDB-lite"/>
    </source>
</evidence>
<feature type="compositionally biased region" description="Pro residues" evidence="2">
    <location>
        <begin position="23"/>
        <end position="122"/>
    </location>
</feature>
<dbReference type="GeneID" id="120045153"/>
<dbReference type="GO" id="GO:0048513">
    <property type="term" value="P:animal organ development"/>
    <property type="evidence" value="ECO:0007669"/>
    <property type="project" value="TreeGrafter"/>
</dbReference>
<name>A0A8U0QMW3_SALNM</name>
<evidence type="ECO:0000313" key="3">
    <source>
        <dbReference type="Proteomes" id="UP000808372"/>
    </source>
</evidence>
<dbReference type="Pfam" id="PF05210">
    <property type="entry name" value="Sprouty"/>
    <property type="match status" value="1"/>
</dbReference>